<comment type="caution">
    <text evidence="4">The sequence shown here is derived from an EMBL/GenBank/DDBJ whole genome shotgun (WGS) entry which is preliminary data.</text>
</comment>
<evidence type="ECO:0000259" key="3">
    <source>
        <dbReference type="Pfam" id="PF00330"/>
    </source>
</evidence>
<dbReference type="InterPro" id="IPR015932">
    <property type="entry name" value="Aconitase_dom2"/>
</dbReference>
<dbReference type="PANTHER" id="PTHR43160:SF3">
    <property type="entry name" value="ACONITATE HYDRATASE, MITOCHONDRIAL"/>
    <property type="match status" value="1"/>
</dbReference>
<feature type="domain" description="Aconitase/3-isopropylmalate dehydratase large subunit alpha/beta/alpha" evidence="3">
    <location>
        <begin position="1"/>
        <end position="81"/>
    </location>
</feature>
<dbReference type="InterPro" id="IPR050926">
    <property type="entry name" value="Aconitase/IPM_isomerase"/>
</dbReference>
<organism evidence="4 5">
    <name type="scientific">Rhizopus oryzae</name>
    <name type="common">Mucormycosis agent</name>
    <name type="synonym">Rhizopus arrhizus var. delemar</name>
    <dbReference type="NCBI Taxonomy" id="64495"/>
    <lineage>
        <taxon>Eukaryota</taxon>
        <taxon>Fungi</taxon>
        <taxon>Fungi incertae sedis</taxon>
        <taxon>Mucoromycota</taxon>
        <taxon>Mucoromycotina</taxon>
        <taxon>Mucoromycetes</taxon>
        <taxon>Mucorales</taxon>
        <taxon>Mucorineae</taxon>
        <taxon>Rhizopodaceae</taxon>
        <taxon>Rhizopus</taxon>
    </lineage>
</organism>
<evidence type="ECO:0000313" key="5">
    <source>
        <dbReference type="Proteomes" id="UP000717996"/>
    </source>
</evidence>
<evidence type="ECO:0000256" key="1">
    <source>
        <dbReference type="ARBA" id="ARBA00001966"/>
    </source>
</evidence>
<dbReference type="InterPro" id="IPR036008">
    <property type="entry name" value="Aconitase_4Fe-4S_dom"/>
</dbReference>
<dbReference type="Gene3D" id="3.40.1060.10">
    <property type="entry name" value="Aconitase, Domain 2"/>
    <property type="match status" value="1"/>
</dbReference>
<dbReference type="GO" id="GO:0005829">
    <property type="term" value="C:cytosol"/>
    <property type="evidence" value="ECO:0007669"/>
    <property type="project" value="TreeGrafter"/>
</dbReference>
<comment type="similarity">
    <text evidence="2">Belongs to the aconitase/IPM isomerase family.</text>
</comment>
<evidence type="ECO:0000313" key="4">
    <source>
        <dbReference type="EMBL" id="KAG1523459.1"/>
    </source>
</evidence>
<sequence>MGAEIGATTSVFPFNKRMADYLNATNRSSIANYSQHFSENLKADQDAHYDQLIEIDLDKLEPHLNGPFTPDLATPISQFKDALK</sequence>
<accession>A0A9P7BZ24</accession>
<dbReference type="InterPro" id="IPR001030">
    <property type="entry name" value="Acoase/IPM_deHydtase_lsu_aba"/>
</dbReference>
<dbReference type="Proteomes" id="UP000717996">
    <property type="component" value="Unassembled WGS sequence"/>
</dbReference>
<dbReference type="EMBL" id="JAANIT010011365">
    <property type="protein sequence ID" value="KAG1523459.1"/>
    <property type="molecule type" value="Genomic_DNA"/>
</dbReference>
<dbReference type="GO" id="GO:0051539">
    <property type="term" value="F:4 iron, 4 sulfur cluster binding"/>
    <property type="evidence" value="ECO:0007669"/>
    <property type="project" value="TreeGrafter"/>
</dbReference>
<protein>
    <recommendedName>
        <fullName evidence="3">Aconitase/3-isopropylmalate dehydratase large subunit alpha/beta/alpha domain-containing protein</fullName>
    </recommendedName>
</protein>
<reference evidence="4" key="1">
    <citation type="journal article" date="2020" name="Microb. Genom.">
        <title>Genetic diversity of clinical and environmental Mucorales isolates obtained from an investigation of mucormycosis cases among solid organ transplant recipients.</title>
        <authorList>
            <person name="Nguyen M.H."/>
            <person name="Kaul D."/>
            <person name="Muto C."/>
            <person name="Cheng S.J."/>
            <person name="Richter R.A."/>
            <person name="Bruno V.M."/>
            <person name="Liu G."/>
            <person name="Beyhan S."/>
            <person name="Sundermann A.J."/>
            <person name="Mounaud S."/>
            <person name="Pasculle A.W."/>
            <person name="Nierman W.C."/>
            <person name="Driscoll E."/>
            <person name="Cumbie R."/>
            <person name="Clancy C.J."/>
            <person name="Dupont C.L."/>
        </authorList>
    </citation>
    <scope>NUCLEOTIDE SEQUENCE</scope>
    <source>
        <strain evidence="4">GL16</strain>
    </source>
</reference>
<dbReference type="Pfam" id="PF00330">
    <property type="entry name" value="Aconitase"/>
    <property type="match status" value="1"/>
</dbReference>
<name>A0A9P7BZ24_RHIOR</name>
<gene>
    <name evidence="4" type="ORF">G6F51_014514</name>
</gene>
<proteinExistence type="inferred from homology"/>
<dbReference type="PANTHER" id="PTHR43160">
    <property type="entry name" value="ACONITATE HYDRATASE B"/>
    <property type="match status" value="1"/>
</dbReference>
<evidence type="ECO:0000256" key="2">
    <source>
        <dbReference type="ARBA" id="ARBA00007185"/>
    </source>
</evidence>
<dbReference type="GO" id="GO:0006099">
    <property type="term" value="P:tricarboxylic acid cycle"/>
    <property type="evidence" value="ECO:0007669"/>
    <property type="project" value="TreeGrafter"/>
</dbReference>
<comment type="cofactor">
    <cofactor evidence="1">
        <name>[4Fe-4S] cluster</name>
        <dbReference type="ChEBI" id="CHEBI:49883"/>
    </cofactor>
</comment>
<dbReference type="AlphaFoldDB" id="A0A9P7BZ24"/>
<dbReference type="GO" id="GO:0003994">
    <property type="term" value="F:aconitate hydratase activity"/>
    <property type="evidence" value="ECO:0007669"/>
    <property type="project" value="TreeGrafter"/>
</dbReference>
<dbReference type="GO" id="GO:0005739">
    <property type="term" value="C:mitochondrion"/>
    <property type="evidence" value="ECO:0007669"/>
    <property type="project" value="TreeGrafter"/>
</dbReference>
<dbReference type="SUPFAM" id="SSF53732">
    <property type="entry name" value="Aconitase iron-sulfur domain"/>
    <property type="match status" value="1"/>
</dbReference>